<gene>
    <name evidence="5" type="ORF">ACK2TP_01100</name>
</gene>
<name>A0ABW9KI88_9BACT</name>
<sequence>MGAFVDLVSLLRPRATLWSRVEATANWSLQFHAHNDLLFCRVERGACELALPDAHPISLQQDSFVLVRTSTPFRLQSGPGVEAVNSEALITGAGAVAQLGSGEGPSAVLAGGKFVFDTANEDLLTGLLPQVVHLSATNTASTQVRALLAMNQSESERRSAGSDFVIARLMELTLIEILRSGAFGAAQHQRGLLAGLSDPVTARALNAMHDDVAHAWTTAELARLCGSSRSSFAARFTRVIGVGPIEYLQHWRIALAKDELRRGVHTIGEIALSIGFQSGSAFSTAFTRAVGCSPRSFAESGSRGPRKLSNG</sequence>
<dbReference type="InterPro" id="IPR050204">
    <property type="entry name" value="AraC_XylS_family_regulators"/>
</dbReference>
<organism evidence="5 6">
    <name type="scientific">Terriglobus aquaticus</name>
    <dbReference type="NCBI Taxonomy" id="940139"/>
    <lineage>
        <taxon>Bacteria</taxon>
        <taxon>Pseudomonadati</taxon>
        <taxon>Acidobacteriota</taxon>
        <taxon>Terriglobia</taxon>
        <taxon>Terriglobales</taxon>
        <taxon>Acidobacteriaceae</taxon>
        <taxon>Terriglobus</taxon>
    </lineage>
</organism>
<dbReference type="PANTHER" id="PTHR46796:SF13">
    <property type="entry name" value="HTH-TYPE TRANSCRIPTIONAL ACTIVATOR RHAS"/>
    <property type="match status" value="1"/>
</dbReference>
<evidence type="ECO:0000313" key="5">
    <source>
        <dbReference type="EMBL" id="MFN2974349.1"/>
    </source>
</evidence>
<evidence type="ECO:0000259" key="4">
    <source>
        <dbReference type="PROSITE" id="PS01124"/>
    </source>
</evidence>
<reference evidence="5 6" key="1">
    <citation type="submission" date="2024-12" db="EMBL/GenBank/DDBJ databases">
        <authorList>
            <person name="Lee Y."/>
        </authorList>
    </citation>
    <scope>NUCLEOTIDE SEQUENCE [LARGE SCALE GENOMIC DNA]</scope>
    <source>
        <strain evidence="5 6">03SUJ4</strain>
    </source>
</reference>
<dbReference type="PANTHER" id="PTHR46796">
    <property type="entry name" value="HTH-TYPE TRANSCRIPTIONAL ACTIVATOR RHAS-RELATED"/>
    <property type="match status" value="1"/>
</dbReference>
<dbReference type="InterPro" id="IPR032783">
    <property type="entry name" value="AraC_lig"/>
</dbReference>
<dbReference type="PROSITE" id="PS01124">
    <property type="entry name" value="HTH_ARAC_FAMILY_2"/>
    <property type="match status" value="1"/>
</dbReference>
<protein>
    <submittedName>
        <fullName evidence="5">AraC family transcriptional regulator</fullName>
    </submittedName>
</protein>
<dbReference type="SUPFAM" id="SSF46689">
    <property type="entry name" value="Homeodomain-like"/>
    <property type="match status" value="2"/>
</dbReference>
<evidence type="ECO:0000256" key="2">
    <source>
        <dbReference type="ARBA" id="ARBA00023125"/>
    </source>
</evidence>
<evidence type="ECO:0000256" key="1">
    <source>
        <dbReference type="ARBA" id="ARBA00023015"/>
    </source>
</evidence>
<dbReference type="Proteomes" id="UP001634747">
    <property type="component" value="Unassembled WGS sequence"/>
</dbReference>
<keyword evidence="6" id="KW-1185">Reference proteome</keyword>
<evidence type="ECO:0000313" key="6">
    <source>
        <dbReference type="Proteomes" id="UP001634747"/>
    </source>
</evidence>
<comment type="caution">
    <text evidence="5">The sequence shown here is derived from an EMBL/GenBank/DDBJ whole genome shotgun (WGS) entry which is preliminary data.</text>
</comment>
<dbReference type="EMBL" id="JBJYXY010000001">
    <property type="protein sequence ID" value="MFN2974349.1"/>
    <property type="molecule type" value="Genomic_DNA"/>
</dbReference>
<keyword evidence="1" id="KW-0805">Transcription regulation</keyword>
<evidence type="ECO:0000256" key="3">
    <source>
        <dbReference type="ARBA" id="ARBA00023163"/>
    </source>
</evidence>
<keyword evidence="2" id="KW-0238">DNA-binding</keyword>
<dbReference type="InterPro" id="IPR018062">
    <property type="entry name" value="HTH_AraC-typ_CS"/>
</dbReference>
<accession>A0ABW9KI88</accession>
<feature type="domain" description="HTH araC/xylS-type" evidence="4">
    <location>
        <begin position="202"/>
        <end position="300"/>
    </location>
</feature>
<dbReference type="InterPro" id="IPR018060">
    <property type="entry name" value="HTH_AraC"/>
</dbReference>
<dbReference type="RefSeq" id="WP_263414085.1">
    <property type="nucleotide sequence ID" value="NZ_BAABBH010000001.1"/>
</dbReference>
<dbReference type="InterPro" id="IPR009057">
    <property type="entry name" value="Homeodomain-like_sf"/>
</dbReference>
<dbReference type="SMART" id="SM00342">
    <property type="entry name" value="HTH_ARAC"/>
    <property type="match status" value="1"/>
</dbReference>
<proteinExistence type="predicted"/>
<dbReference type="Pfam" id="PF12833">
    <property type="entry name" value="HTH_18"/>
    <property type="match status" value="1"/>
</dbReference>
<dbReference type="Pfam" id="PF12852">
    <property type="entry name" value="Cupin_6"/>
    <property type="match status" value="1"/>
</dbReference>
<dbReference type="PROSITE" id="PS00041">
    <property type="entry name" value="HTH_ARAC_FAMILY_1"/>
    <property type="match status" value="1"/>
</dbReference>
<dbReference type="Gene3D" id="1.10.10.60">
    <property type="entry name" value="Homeodomain-like"/>
    <property type="match status" value="2"/>
</dbReference>
<keyword evidence="3" id="KW-0804">Transcription</keyword>